<dbReference type="InterPro" id="IPR021321">
    <property type="entry name" value="DUF2922"/>
</dbReference>
<dbReference type="RefSeq" id="WP_092485045.1">
    <property type="nucleotide sequence ID" value="NZ_FOYM01000022.1"/>
</dbReference>
<accession>A0A1I6E0L1</accession>
<organism evidence="1 2">
    <name type="scientific">Desulfoscipio geothermicus DSM 3669</name>
    <dbReference type="NCBI Taxonomy" id="1121426"/>
    <lineage>
        <taxon>Bacteria</taxon>
        <taxon>Bacillati</taxon>
        <taxon>Bacillota</taxon>
        <taxon>Clostridia</taxon>
        <taxon>Eubacteriales</taxon>
        <taxon>Desulfallaceae</taxon>
        <taxon>Desulfoscipio</taxon>
    </lineage>
</organism>
<evidence type="ECO:0000313" key="1">
    <source>
        <dbReference type="EMBL" id="SFR11058.1"/>
    </source>
</evidence>
<dbReference type="EMBL" id="FOYM01000022">
    <property type="protein sequence ID" value="SFR11058.1"/>
    <property type="molecule type" value="Genomic_DNA"/>
</dbReference>
<keyword evidence="2" id="KW-1185">Reference proteome</keyword>
<dbReference type="Pfam" id="PF11148">
    <property type="entry name" value="DUF2922"/>
    <property type="match status" value="1"/>
</dbReference>
<dbReference type="STRING" id="39060.SAMN05660706_12235"/>
<evidence type="ECO:0008006" key="3">
    <source>
        <dbReference type="Google" id="ProtNLM"/>
    </source>
</evidence>
<dbReference type="Proteomes" id="UP000199584">
    <property type="component" value="Unassembled WGS sequence"/>
</dbReference>
<evidence type="ECO:0000313" key="2">
    <source>
        <dbReference type="Proteomes" id="UP000199584"/>
    </source>
</evidence>
<reference evidence="2" key="1">
    <citation type="submission" date="2016-10" db="EMBL/GenBank/DDBJ databases">
        <authorList>
            <person name="Varghese N."/>
            <person name="Submissions S."/>
        </authorList>
    </citation>
    <scope>NUCLEOTIDE SEQUENCE [LARGE SCALE GENOMIC DNA]</scope>
    <source>
        <strain evidence="2">DSM 3669</strain>
    </source>
</reference>
<proteinExistence type="predicted"/>
<gene>
    <name evidence="1" type="ORF">SAMN05660706_12235</name>
</gene>
<name>A0A1I6E0L1_9FIRM</name>
<dbReference type="OrthoDB" id="9795264at2"/>
<protein>
    <recommendedName>
        <fullName evidence="3">DUF2922 domain-containing protein</fullName>
    </recommendedName>
</protein>
<dbReference type="AlphaFoldDB" id="A0A1I6E0L1"/>
<sequence>MAETTQTLRLVFKNQAGSNYTISLDEPKDTLTGADIEAAMDTIIARNILTTSGGDLVAKYDIKIIDRTVNDLFDPAP</sequence>